<dbReference type="Proteomes" id="UP001289645">
    <property type="component" value="Unassembled WGS sequence"/>
</dbReference>
<accession>A0ACC6MLY8</accession>
<evidence type="ECO:0000313" key="1">
    <source>
        <dbReference type="EMBL" id="MDZ5087940.1"/>
    </source>
</evidence>
<dbReference type="EMBL" id="JAOXLN010000025">
    <property type="protein sequence ID" value="MDZ5087940.1"/>
    <property type="molecule type" value="Genomic_DNA"/>
</dbReference>
<evidence type="ECO:0000313" key="2">
    <source>
        <dbReference type="Proteomes" id="UP001289645"/>
    </source>
</evidence>
<comment type="caution">
    <text evidence="1">The sequence shown here is derived from an EMBL/GenBank/DDBJ whole genome shotgun (WGS) entry which is preliminary data.</text>
</comment>
<reference evidence="1 2" key="1">
    <citation type="journal article" date="2021" name="Chemosphere">
        <title>Bioballs carrying a syntrophic Rhodococcus and Mycolicibacterium consortium for simultaneous sorption and biodegradation of fuel oil in contaminated freshwater.</title>
        <authorList>
            <person name="Naloka K."/>
            <person name="Polrit D."/>
            <person name="Muangchinda C."/>
            <person name="Thoetkiattikul H."/>
            <person name="Pinyakong O."/>
        </authorList>
    </citation>
    <scope>NUCLEOTIDE SEQUENCE [LARGE SCALE GENOMIC DNA]</scope>
    <source>
        <strain evidence="1 2">J101</strain>
    </source>
</reference>
<sequence>MATAEHVSRRKGRKARRAGASVGAALLAAATVVPTAVQPVSPEVKLAADSTALLVCGVTCPKLHDAGVAAVMDSFVTPTHPGRTFTPIAVAARGEAWPLTGIFRVLGLLLGDPSLFGPGGPAWPDEPLWKLSGLFDLTGDQSIEAGADAIEAAMAPHVDGSVVVYGLSQGAASANVVKGRLSKKYPEGTAAPDIDFIVHGDVNTPNGGLHARFPGLYIPIIDWTFNGPAPTDTPFDTVVIASQYDGFADFPLYPVNLLATLNAIMGILYVHTWPFEVALPEDPTSSPAFQGTFGDSSYYFFETQNLPLFSPLRMLGVPEALIDVVEPFVRVLVELGYDRSIPLWEPTPARLFPRVDLATLLADLGEAIAEGIDNALALVGLPPLPKSSAPVGDADPPVAITTAVVDSTGLPLAATDSVSSGVEQDATQTAESSFPALSSEGLPEGEEPGTEPTEGAVETQLVEQVASDVTEAPAIDSTDTDPTAYEGSSSAAWPAEGESAESGTAADNSFSDDAPLSEGDAPSSGAALSEAGSSAAGSSEEGSSDDESSRGGTNSDVGDVSGDPD</sequence>
<organism evidence="1 2">
    <name type="scientific">Mycolicibacterium parafortuitum</name>
    <name type="common">Mycobacterium parafortuitum</name>
    <dbReference type="NCBI Taxonomy" id="39692"/>
    <lineage>
        <taxon>Bacteria</taxon>
        <taxon>Bacillati</taxon>
        <taxon>Actinomycetota</taxon>
        <taxon>Actinomycetes</taxon>
        <taxon>Mycobacteriales</taxon>
        <taxon>Mycobacteriaceae</taxon>
        <taxon>Mycolicibacterium</taxon>
    </lineage>
</organism>
<gene>
    <name evidence="1" type="ORF">OHX15_21320</name>
</gene>
<protein>
    <submittedName>
        <fullName evidence="1">PE-PPE domain-containing protein</fullName>
    </submittedName>
</protein>
<proteinExistence type="predicted"/>
<keyword evidence="2" id="KW-1185">Reference proteome</keyword>
<name>A0ACC6MLY8_MYCPF</name>